<evidence type="ECO:0000313" key="1">
    <source>
        <dbReference type="Ensembl" id="ENSOMEP00000035406.1"/>
    </source>
</evidence>
<dbReference type="Ensembl" id="ENSOMET00000030297.1">
    <property type="protein sequence ID" value="ENSOMEP00000035406.1"/>
    <property type="gene ID" value="ENSOMEG00000022660.1"/>
</dbReference>
<dbReference type="AlphaFoldDB" id="A0A3B3DZQ3"/>
<accession>A0A3B3DZQ3</accession>
<reference evidence="1" key="1">
    <citation type="submission" date="2025-08" db="UniProtKB">
        <authorList>
            <consortium name="Ensembl"/>
        </authorList>
    </citation>
    <scope>IDENTIFICATION</scope>
</reference>
<sequence length="107" mass="11612">MNYTARLGGWGFLGVYALIVSDTVLGSTVCGRPAWTPPQTPDPISAAGSGPLALRREVERLQMAAEPEWSKEGMEMSPVIHLLRLGCCCAVKSRSSPQHEECLSLFH</sequence>
<keyword evidence="2" id="KW-1185">Reference proteome</keyword>
<proteinExistence type="predicted"/>
<reference evidence="1" key="2">
    <citation type="submission" date="2025-09" db="UniProtKB">
        <authorList>
            <consortium name="Ensembl"/>
        </authorList>
    </citation>
    <scope>IDENTIFICATION</scope>
</reference>
<organism evidence="1 2">
    <name type="scientific">Oryzias melastigma</name>
    <name type="common">Marine medaka</name>
    <dbReference type="NCBI Taxonomy" id="30732"/>
    <lineage>
        <taxon>Eukaryota</taxon>
        <taxon>Metazoa</taxon>
        <taxon>Chordata</taxon>
        <taxon>Craniata</taxon>
        <taxon>Vertebrata</taxon>
        <taxon>Euteleostomi</taxon>
        <taxon>Actinopterygii</taxon>
        <taxon>Neopterygii</taxon>
        <taxon>Teleostei</taxon>
        <taxon>Neoteleostei</taxon>
        <taxon>Acanthomorphata</taxon>
        <taxon>Ovalentaria</taxon>
        <taxon>Atherinomorphae</taxon>
        <taxon>Beloniformes</taxon>
        <taxon>Adrianichthyidae</taxon>
        <taxon>Oryziinae</taxon>
        <taxon>Oryzias</taxon>
    </lineage>
</organism>
<name>A0A3B3DZQ3_ORYME</name>
<evidence type="ECO:0000313" key="2">
    <source>
        <dbReference type="Proteomes" id="UP000261560"/>
    </source>
</evidence>
<dbReference type="PaxDb" id="30732-ENSOMEP00000035406"/>
<dbReference type="Proteomes" id="UP000261560">
    <property type="component" value="Unplaced"/>
</dbReference>
<protein>
    <submittedName>
        <fullName evidence="1">Uncharacterized protein</fullName>
    </submittedName>
</protein>